<keyword evidence="4 6" id="KW-1133">Transmembrane helix</keyword>
<feature type="transmembrane region" description="Helical" evidence="6">
    <location>
        <begin position="55"/>
        <end position="76"/>
    </location>
</feature>
<feature type="transmembrane region" description="Helical" evidence="6">
    <location>
        <begin position="122"/>
        <end position="142"/>
    </location>
</feature>
<dbReference type="Proteomes" id="UP000256486">
    <property type="component" value="Unassembled WGS sequence"/>
</dbReference>
<dbReference type="Pfam" id="PF04138">
    <property type="entry name" value="GtrA_DPMS_TM"/>
    <property type="match status" value="1"/>
</dbReference>
<evidence type="ECO:0000256" key="1">
    <source>
        <dbReference type="ARBA" id="ARBA00004141"/>
    </source>
</evidence>
<comment type="caution">
    <text evidence="8">The sequence shown here is derived from an EMBL/GenBank/DDBJ whole genome shotgun (WGS) entry which is preliminary data.</text>
</comment>
<proteinExistence type="inferred from homology"/>
<evidence type="ECO:0000313" key="8">
    <source>
        <dbReference type="EMBL" id="RFA10098.1"/>
    </source>
</evidence>
<dbReference type="InterPro" id="IPR051401">
    <property type="entry name" value="GtrA_CellWall_Glycosyl"/>
</dbReference>
<dbReference type="PANTHER" id="PTHR38459">
    <property type="entry name" value="PROPHAGE BACTOPRENOL-LINKED GLUCOSE TRANSLOCASE HOMOLOG"/>
    <property type="match status" value="1"/>
</dbReference>
<dbReference type="GO" id="GO:0000271">
    <property type="term" value="P:polysaccharide biosynthetic process"/>
    <property type="evidence" value="ECO:0007669"/>
    <property type="project" value="InterPro"/>
</dbReference>
<keyword evidence="9" id="KW-1185">Reference proteome</keyword>
<name>A0A3E0VKT5_9MICO</name>
<evidence type="ECO:0000256" key="5">
    <source>
        <dbReference type="ARBA" id="ARBA00023136"/>
    </source>
</evidence>
<dbReference type="EMBL" id="NBWZ01000001">
    <property type="protein sequence ID" value="RFA10098.1"/>
    <property type="molecule type" value="Genomic_DNA"/>
</dbReference>
<dbReference type="PANTHER" id="PTHR38459:SF1">
    <property type="entry name" value="PROPHAGE BACTOPRENOL-LINKED GLUCOSE TRANSLOCASE HOMOLOG"/>
    <property type="match status" value="1"/>
</dbReference>
<dbReference type="AlphaFoldDB" id="A0A3E0VKT5"/>
<accession>A0A3E0VKT5</accession>
<evidence type="ECO:0000259" key="7">
    <source>
        <dbReference type="Pfam" id="PF04138"/>
    </source>
</evidence>
<keyword evidence="3 6" id="KW-0812">Transmembrane</keyword>
<dbReference type="GO" id="GO:0005886">
    <property type="term" value="C:plasma membrane"/>
    <property type="evidence" value="ECO:0007669"/>
    <property type="project" value="TreeGrafter"/>
</dbReference>
<dbReference type="InterPro" id="IPR007267">
    <property type="entry name" value="GtrA_DPMS_TM"/>
</dbReference>
<feature type="transmembrane region" description="Helical" evidence="6">
    <location>
        <begin position="97"/>
        <end position="116"/>
    </location>
</feature>
<organism evidence="8 9">
    <name type="scientific">Subtercola boreus</name>
    <dbReference type="NCBI Taxonomy" id="120213"/>
    <lineage>
        <taxon>Bacteria</taxon>
        <taxon>Bacillati</taxon>
        <taxon>Actinomycetota</taxon>
        <taxon>Actinomycetes</taxon>
        <taxon>Micrococcales</taxon>
        <taxon>Microbacteriaceae</taxon>
        <taxon>Subtercola</taxon>
    </lineage>
</organism>
<evidence type="ECO:0000256" key="4">
    <source>
        <dbReference type="ARBA" id="ARBA00022989"/>
    </source>
</evidence>
<keyword evidence="5 6" id="KW-0472">Membrane</keyword>
<evidence type="ECO:0000313" key="9">
    <source>
        <dbReference type="Proteomes" id="UP000256486"/>
    </source>
</evidence>
<evidence type="ECO:0000256" key="2">
    <source>
        <dbReference type="ARBA" id="ARBA00009399"/>
    </source>
</evidence>
<comment type="subcellular location">
    <subcellularLocation>
        <location evidence="1">Membrane</location>
        <topology evidence="1">Multi-pass membrane protein</topology>
    </subcellularLocation>
</comment>
<evidence type="ECO:0000256" key="6">
    <source>
        <dbReference type="SAM" id="Phobius"/>
    </source>
</evidence>
<reference evidence="8 9" key="1">
    <citation type="submission" date="2017-04" db="EMBL/GenBank/DDBJ databases">
        <title>Comparative genome analysis of Subtercola boreus.</title>
        <authorList>
            <person name="Cho Y.-J."/>
            <person name="Cho A."/>
            <person name="Kim O.-S."/>
            <person name="Lee J.-I."/>
        </authorList>
    </citation>
    <scope>NUCLEOTIDE SEQUENCE [LARGE SCALE GENOMIC DNA]</scope>
    <source>
        <strain evidence="8 9">K300</strain>
    </source>
</reference>
<feature type="transmembrane region" description="Helical" evidence="6">
    <location>
        <begin position="29"/>
        <end position="49"/>
    </location>
</feature>
<evidence type="ECO:0000256" key="3">
    <source>
        <dbReference type="ARBA" id="ARBA00022692"/>
    </source>
</evidence>
<sequence length="150" mass="16564">MLMSNAYLARSCERESPVKRLLQAEPVRFLLVGAVNTALGFALFTALWLSIGNRIGYLACLYLSYAGAIIVAYLLYRRFVFRSADRGALPFLRFSSVYVVSLAINTVALPALVIGFELQPLIAQAAAVVVTTACSYLGHRFFTFRAQKTK</sequence>
<dbReference type="OrthoDB" id="4943658at2"/>
<feature type="domain" description="GtrA/DPMS transmembrane" evidence="7">
    <location>
        <begin position="28"/>
        <end position="144"/>
    </location>
</feature>
<protein>
    <recommendedName>
        <fullName evidence="7">GtrA/DPMS transmembrane domain-containing protein</fullName>
    </recommendedName>
</protein>
<comment type="similarity">
    <text evidence="2">Belongs to the GtrA family.</text>
</comment>
<dbReference type="RefSeq" id="WP_116415482.1">
    <property type="nucleotide sequence ID" value="NZ_VFOO01000001.1"/>
</dbReference>
<gene>
    <name evidence="8" type="ORF">B7R54_13415</name>
</gene>